<dbReference type="Proteomes" id="UP000515163">
    <property type="component" value="Unplaced"/>
</dbReference>
<proteinExistence type="inferred from homology"/>
<dbReference type="KEGG" id="aten:116300814"/>
<dbReference type="InterPro" id="IPR001223">
    <property type="entry name" value="Glyco_hydro18_cat"/>
</dbReference>
<dbReference type="InterPro" id="IPR011583">
    <property type="entry name" value="Chitinase_II/V-like_cat"/>
</dbReference>
<dbReference type="SUPFAM" id="SSF51445">
    <property type="entry name" value="(Trans)glycosidases"/>
    <property type="match status" value="1"/>
</dbReference>
<feature type="domain" description="GH18" evidence="4">
    <location>
        <begin position="82"/>
        <end position="394"/>
    </location>
</feature>
<dbReference type="GO" id="GO:0005975">
    <property type="term" value="P:carbohydrate metabolic process"/>
    <property type="evidence" value="ECO:0007669"/>
    <property type="project" value="InterPro"/>
</dbReference>
<evidence type="ECO:0000313" key="5">
    <source>
        <dbReference type="Proteomes" id="UP000515163"/>
    </source>
</evidence>
<sequence length="394" mass="44613">MARMVVSILTCLLAIYWYTSILHVQGTLSKTNKEKKAKAKKSGPADLNVTARGLVTENPRVRDVIKHHNIYCKDVSSKNFEGDILVYVTPWNSHGYDIAKIFGSKFTYVSPVWLQVVRRRSGTLAIEGAHDIDQGWMADVRNKNNKIKIVPRLLFDRWSYNDFHIVLNSEPTMMSLIDTVVAFSKGHNFDGVVLEVWSQYTGDTKQGLYLLVSKLADALHEEKLKLILVIPPPLSTGTPQDSFDKNDFEILAPVLDGFSLMTYDFSSPSRPGPNSPLPWVKDCVLALCPEPNKLRSKIMMGLNFYGFDFSHTGSAAVINNKYIELLKKYKDEKLNWETPPAEHSFRYTAGGTRHVVFYPTLKSIQVRLDLAKELGISISIWEIGQGLDYFYDLL</sequence>
<dbReference type="GO" id="GO:0070492">
    <property type="term" value="F:oligosaccharide binding"/>
    <property type="evidence" value="ECO:0007669"/>
    <property type="project" value="TreeGrafter"/>
</dbReference>
<dbReference type="RefSeq" id="XP_031565630.1">
    <property type="nucleotide sequence ID" value="XM_031709770.1"/>
</dbReference>
<dbReference type="Pfam" id="PF00704">
    <property type="entry name" value="Glyco_hydro_18"/>
    <property type="match status" value="1"/>
</dbReference>
<accession>A0A6P8IFV0</accession>
<dbReference type="Gene3D" id="3.10.50.10">
    <property type="match status" value="1"/>
</dbReference>
<keyword evidence="5" id="KW-1185">Reference proteome</keyword>
<feature type="signal peptide" evidence="3">
    <location>
        <begin position="1"/>
        <end position="21"/>
    </location>
</feature>
<dbReference type="GO" id="GO:0012505">
    <property type="term" value="C:endomembrane system"/>
    <property type="evidence" value="ECO:0007669"/>
    <property type="project" value="TreeGrafter"/>
</dbReference>
<dbReference type="Gene3D" id="3.20.20.80">
    <property type="entry name" value="Glycosidases"/>
    <property type="match status" value="1"/>
</dbReference>
<dbReference type="InParanoid" id="A0A6P8IFV0"/>
<dbReference type="CDD" id="cd02876">
    <property type="entry name" value="GH18_SI-CLP"/>
    <property type="match status" value="1"/>
</dbReference>
<evidence type="ECO:0000256" key="1">
    <source>
        <dbReference type="ARBA" id="ARBA00009336"/>
    </source>
</evidence>
<dbReference type="PANTHER" id="PTHR46066">
    <property type="entry name" value="CHITINASE DOMAIN-CONTAINING PROTEIN 1 FAMILY MEMBER"/>
    <property type="match status" value="1"/>
</dbReference>
<reference evidence="6" key="1">
    <citation type="submission" date="2025-08" db="UniProtKB">
        <authorList>
            <consortium name="RefSeq"/>
        </authorList>
    </citation>
    <scope>IDENTIFICATION</scope>
    <source>
        <tissue evidence="6">Tentacle</tissue>
    </source>
</reference>
<dbReference type="FunCoup" id="A0A6P8IFV0">
    <property type="interactions" value="869"/>
</dbReference>
<evidence type="ECO:0000256" key="2">
    <source>
        <dbReference type="ARBA" id="ARBA00040976"/>
    </source>
</evidence>
<dbReference type="GO" id="GO:0008061">
    <property type="term" value="F:chitin binding"/>
    <property type="evidence" value="ECO:0007669"/>
    <property type="project" value="InterPro"/>
</dbReference>
<keyword evidence="3" id="KW-0732">Signal</keyword>
<evidence type="ECO:0000259" key="4">
    <source>
        <dbReference type="PROSITE" id="PS51910"/>
    </source>
</evidence>
<dbReference type="GeneID" id="116300814"/>
<organism evidence="5 6">
    <name type="scientific">Actinia tenebrosa</name>
    <name type="common">Australian red waratah sea anemone</name>
    <dbReference type="NCBI Taxonomy" id="6105"/>
    <lineage>
        <taxon>Eukaryota</taxon>
        <taxon>Metazoa</taxon>
        <taxon>Cnidaria</taxon>
        <taxon>Anthozoa</taxon>
        <taxon>Hexacorallia</taxon>
        <taxon>Actiniaria</taxon>
        <taxon>Actiniidae</taxon>
        <taxon>Actinia</taxon>
    </lineage>
</organism>
<dbReference type="OrthoDB" id="10254444at2759"/>
<dbReference type="InterPro" id="IPR017853">
    <property type="entry name" value="GH"/>
</dbReference>
<dbReference type="SMART" id="SM00636">
    <property type="entry name" value="Glyco_18"/>
    <property type="match status" value="1"/>
</dbReference>
<dbReference type="AlphaFoldDB" id="A0A6P8IFV0"/>
<protein>
    <recommendedName>
        <fullName evidence="2">Chitinase domain-containing protein 1</fullName>
    </recommendedName>
</protein>
<evidence type="ECO:0000256" key="3">
    <source>
        <dbReference type="SAM" id="SignalP"/>
    </source>
</evidence>
<comment type="similarity">
    <text evidence="1">Belongs to the glycosyl hydrolase 18 family.</text>
</comment>
<dbReference type="FunFam" id="3.20.20.80:FF:000028">
    <property type="entry name" value="Chitinase domain-containing protein 1"/>
    <property type="match status" value="1"/>
</dbReference>
<dbReference type="InterPro" id="IPR029070">
    <property type="entry name" value="Chitinase_insertion_sf"/>
</dbReference>
<feature type="chain" id="PRO_5027842505" description="Chitinase domain-containing protein 1" evidence="3">
    <location>
        <begin position="22"/>
        <end position="394"/>
    </location>
</feature>
<dbReference type="PANTHER" id="PTHR46066:SF2">
    <property type="entry name" value="CHITINASE DOMAIN-CONTAINING PROTEIN 1"/>
    <property type="match status" value="1"/>
</dbReference>
<dbReference type="PROSITE" id="PS51910">
    <property type="entry name" value="GH18_2"/>
    <property type="match status" value="1"/>
</dbReference>
<name>A0A6P8IFV0_ACTTE</name>
<evidence type="ECO:0000313" key="6">
    <source>
        <dbReference type="RefSeq" id="XP_031565630.1"/>
    </source>
</evidence>
<gene>
    <name evidence="6" type="primary">LOC116300814</name>
</gene>